<dbReference type="RefSeq" id="WP_268607926.1">
    <property type="nucleotide sequence ID" value="NZ_CP113797.1"/>
</dbReference>
<sequence length="912" mass="102962">MTISPLPNCQLQVEQENLLRHVTDRIRQSLELQEILDATVVEVRAFLQTDRILIYKFYPNHNGQVVAESVDRTRLPSLLGLNFPADDIPLHARELFIQARVRSVVDVESGQIGQSSANNLNVGESSLQYRSLDPCHAEYLTAMGVKSSMVVPVFYHEQLWGLLVSHHADSKVISEALLQGIQLVVDQLSVAITQSMLLQQVREKADREATINRITTLLHSLPTIELQKALDETVAALQGSGGRLFVQGGFFKGQYNAEGILAGSSPNLYISGAQPTLPDRAKWPYIEQYSGWTNHFQTVGDFQPWAITDLYETPSLRNLQSFFQTTPIRSLLIVPLWIRQQWVGYLSLFRNEIETETLWAGQFDPDERQRYPRLSFDVWRESKSGQVHPWSDGDIQLVKNLGHQFASAIEQNELYQRIQSLNLTLETQVQERTIELQQATEQQKILFEVVTEMRKSLDLSTIFATVTRRVRRILQVDRVGVYQFDLDSDCTDGKFVAEKVSSKFSSALEIRIHDHCFGELYQSLYQQGRLLVINDIHHANLQNCHISILNRFQVKALIVAPLLKGEFLWGLLCIHQCAHVREWKPSEIQFVSQVAEQLSVALAQADLLAQTQSQANQLAQTLRELQQAQAQLIQTEKMSSLGQLVAGVAHEINNPVNFIYGNLNYIASYTEDLLSLTQLHQQHYSEIDTTIREKAEAIDLDFISEDLPKIIASMKIGADRIRQIVLSLRNFSRLDQAEMKLVNIHEGIDSTLLILQHRLRGKPDVAGIELIKTYGDLPLVECYAGQLNQVFMNLISNAIDSLEEWNLQRSPQSIAQQPAIIRICTEALNNERVAIRISDNGMGMSEAVRSHLFDPFFTTKPVGKGTGLGLSISYQIITDKHGGQLRCVSAPGQGAEFIIEIPIRQPSPTTLI</sequence>
<comment type="similarity">
    <text evidence="2">In the N-terminal section; belongs to the phytochrome family.</text>
</comment>
<dbReference type="Proteomes" id="UP001163152">
    <property type="component" value="Chromosome"/>
</dbReference>
<proteinExistence type="inferred from homology"/>
<dbReference type="InterPro" id="IPR036890">
    <property type="entry name" value="HATPase_C_sf"/>
</dbReference>
<dbReference type="InterPro" id="IPR003594">
    <property type="entry name" value="HATPase_dom"/>
</dbReference>
<dbReference type="GO" id="GO:0000155">
    <property type="term" value="F:phosphorelay sensor kinase activity"/>
    <property type="evidence" value="ECO:0007669"/>
    <property type="project" value="InterPro"/>
</dbReference>
<dbReference type="PRINTS" id="PR00344">
    <property type="entry name" value="BCTRLSENSOR"/>
</dbReference>
<dbReference type="PROSITE" id="PS50046">
    <property type="entry name" value="PHYTOCHROME_2"/>
    <property type="match status" value="2"/>
</dbReference>
<dbReference type="SUPFAM" id="SSF55781">
    <property type="entry name" value="GAF domain-like"/>
    <property type="match status" value="3"/>
</dbReference>
<dbReference type="SUPFAM" id="SSF47384">
    <property type="entry name" value="Homodimeric domain of signal transducing histidine kinase"/>
    <property type="match status" value="1"/>
</dbReference>
<dbReference type="InterPro" id="IPR003018">
    <property type="entry name" value="GAF"/>
</dbReference>
<dbReference type="Gene3D" id="3.30.565.10">
    <property type="entry name" value="Histidine kinase-like ATPase, C-terminal domain"/>
    <property type="match status" value="1"/>
</dbReference>
<keyword evidence="5" id="KW-0418">Kinase</keyword>
<evidence type="ECO:0000256" key="3">
    <source>
        <dbReference type="ARBA" id="ARBA00012438"/>
    </source>
</evidence>
<dbReference type="SMART" id="SM00387">
    <property type="entry name" value="HATPase_c"/>
    <property type="match status" value="1"/>
</dbReference>
<reference evidence="10" key="1">
    <citation type="submission" date="2022-12" db="EMBL/GenBank/DDBJ databases">
        <title>Polyphasic identification of a Novel Hot-Spring Cyanobacterium Ocullathermofonsia sinensis gen nov. sp. nov. and Genomic Insights on its Adaptations to the Thermal Habitat.</title>
        <authorList>
            <person name="Daroch M."/>
            <person name="Tang J."/>
            <person name="Jiang Y."/>
        </authorList>
    </citation>
    <scope>NUCLEOTIDE SEQUENCE</scope>
    <source>
        <strain evidence="10">PKUAC-SCTA174</strain>
    </source>
</reference>
<evidence type="ECO:0000256" key="2">
    <source>
        <dbReference type="ARBA" id="ARBA00006402"/>
    </source>
</evidence>
<dbReference type="SMART" id="SM00388">
    <property type="entry name" value="HisKA"/>
    <property type="match status" value="1"/>
</dbReference>
<dbReference type="InterPro" id="IPR005467">
    <property type="entry name" value="His_kinase_dom"/>
</dbReference>
<evidence type="ECO:0000256" key="1">
    <source>
        <dbReference type="ARBA" id="ARBA00000085"/>
    </source>
</evidence>
<comment type="catalytic activity">
    <reaction evidence="1">
        <text>ATP + protein L-histidine = ADP + protein N-phospho-L-histidine.</text>
        <dbReference type="EC" id="2.7.13.3"/>
    </reaction>
</comment>
<dbReference type="GO" id="GO:0006355">
    <property type="term" value="P:regulation of DNA-templated transcription"/>
    <property type="evidence" value="ECO:0007669"/>
    <property type="project" value="InterPro"/>
</dbReference>
<dbReference type="SMART" id="SM00065">
    <property type="entry name" value="GAF"/>
    <property type="match status" value="3"/>
</dbReference>
<dbReference type="AlphaFoldDB" id="A0A9E8Z8Z5"/>
<evidence type="ECO:0000313" key="10">
    <source>
        <dbReference type="EMBL" id="WAL58507.1"/>
    </source>
</evidence>
<evidence type="ECO:0000256" key="7">
    <source>
        <dbReference type="SAM" id="Coils"/>
    </source>
</evidence>
<dbReference type="InterPro" id="IPR013515">
    <property type="entry name" value="Phytochrome_cen-reg"/>
</dbReference>
<keyword evidence="7" id="KW-0175">Coiled coil</keyword>
<evidence type="ECO:0000256" key="6">
    <source>
        <dbReference type="ARBA" id="ARBA00023012"/>
    </source>
</evidence>
<dbReference type="InterPro" id="IPR029016">
    <property type="entry name" value="GAF-like_dom_sf"/>
</dbReference>
<evidence type="ECO:0000313" key="11">
    <source>
        <dbReference type="Proteomes" id="UP001163152"/>
    </source>
</evidence>
<keyword evidence="6" id="KW-0902">Two-component regulatory system</keyword>
<dbReference type="Gene3D" id="3.30.450.40">
    <property type="match status" value="3"/>
</dbReference>
<dbReference type="InterPro" id="IPR003661">
    <property type="entry name" value="HisK_dim/P_dom"/>
</dbReference>
<keyword evidence="11" id="KW-1185">Reference proteome</keyword>
<evidence type="ECO:0000256" key="4">
    <source>
        <dbReference type="ARBA" id="ARBA00022553"/>
    </source>
</evidence>
<evidence type="ECO:0000259" key="8">
    <source>
        <dbReference type="PROSITE" id="PS50046"/>
    </source>
</evidence>
<evidence type="ECO:0000259" key="9">
    <source>
        <dbReference type="PROSITE" id="PS50109"/>
    </source>
</evidence>
<dbReference type="Pfam" id="PF02518">
    <property type="entry name" value="HATPase_c"/>
    <property type="match status" value="1"/>
</dbReference>
<protein>
    <recommendedName>
        <fullName evidence="3">histidine kinase</fullName>
        <ecNumber evidence="3">2.7.13.3</ecNumber>
    </recommendedName>
</protein>
<gene>
    <name evidence="10" type="ORF">OXH18_15080</name>
</gene>
<dbReference type="SUPFAM" id="SSF55874">
    <property type="entry name" value="ATPase domain of HSP90 chaperone/DNA topoisomerase II/histidine kinase"/>
    <property type="match status" value="1"/>
</dbReference>
<dbReference type="PANTHER" id="PTHR43065">
    <property type="entry name" value="SENSOR HISTIDINE KINASE"/>
    <property type="match status" value="1"/>
</dbReference>
<dbReference type="PROSITE" id="PS50109">
    <property type="entry name" value="HIS_KIN"/>
    <property type="match status" value="1"/>
</dbReference>
<dbReference type="InterPro" id="IPR004358">
    <property type="entry name" value="Sig_transdc_His_kin-like_C"/>
</dbReference>
<dbReference type="Gene3D" id="1.10.287.130">
    <property type="match status" value="1"/>
</dbReference>
<dbReference type="CDD" id="cd00082">
    <property type="entry name" value="HisKA"/>
    <property type="match status" value="1"/>
</dbReference>
<dbReference type="Pfam" id="PF00360">
    <property type="entry name" value="PHY"/>
    <property type="match status" value="1"/>
</dbReference>
<dbReference type="PANTHER" id="PTHR43065:SF50">
    <property type="entry name" value="HISTIDINE KINASE"/>
    <property type="match status" value="1"/>
</dbReference>
<feature type="domain" description="Phytochrome chromophore attachment site" evidence="8">
    <location>
        <begin position="31"/>
        <end position="187"/>
    </location>
</feature>
<dbReference type="EMBL" id="CP113797">
    <property type="protein sequence ID" value="WAL58507.1"/>
    <property type="molecule type" value="Genomic_DNA"/>
</dbReference>
<feature type="coiled-coil region" evidence="7">
    <location>
        <begin position="608"/>
        <end position="638"/>
    </location>
</feature>
<keyword evidence="5" id="KW-0808">Transferase</keyword>
<evidence type="ECO:0000256" key="5">
    <source>
        <dbReference type="ARBA" id="ARBA00022777"/>
    </source>
</evidence>
<feature type="domain" description="Histidine kinase" evidence="9">
    <location>
        <begin position="647"/>
        <end position="905"/>
    </location>
</feature>
<dbReference type="Pfam" id="PF01590">
    <property type="entry name" value="GAF"/>
    <property type="match status" value="2"/>
</dbReference>
<dbReference type="KEGG" id="tsin:OXH18_15080"/>
<accession>A0A9E8Z8Z5</accession>
<organism evidence="10 11">
    <name type="scientific">Thermocoleostomius sinensis A174</name>
    <dbReference type="NCBI Taxonomy" id="2016057"/>
    <lineage>
        <taxon>Bacteria</taxon>
        <taxon>Bacillati</taxon>
        <taxon>Cyanobacteriota</taxon>
        <taxon>Cyanophyceae</taxon>
        <taxon>Oculatellales</taxon>
        <taxon>Oculatellaceae</taxon>
        <taxon>Thermocoleostomius</taxon>
    </lineage>
</organism>
<dbReference type="InterPro" id="IPR016132">
    <property type="entry name" value="Phyto_chromo_attachment"/>
</dbReference>
<feature type="domain" description="Phytochrome chromophore attachment site" evidence="8">
    <location>
        <begin position="458"/>
        <end position="597"/>
    </location>
</feature>
<dbReference type="InterPro" id="IPR036097">
    <property type="entry name" value="HisK_dim/P_sf"/>
</dbReference>
<name>A0A9E8Z8Z5_9CYAN</name>
<dbReference type="EC" id="2.7.13.3" evidence="3"/>
<dbReference type="GO" id="GO:0009584">
    <property type="term" value="P:detection of visible light"/>
    <property type="evidence" value="ECO:0007669"/>
    <property type="project" value="InterPro"/>
</dbReference>
<keyword evidence="4" id="KW-0597">Phosphoprotein</keyword>